<evidence type="ECO:0000256" key="4">
    <source>
        <dbReference type="ARBA" id="ARBA00038652"/>
    </source>
</evidence>
<keyword evidence="2" id="KW-0680">Restriction system</keyword>
<dbReference type="Gene3D" id="3.90.220.20">
    <property type="entry name" value="DNA methylase specificity domains"/>
    <property type="match status" value="1"/>
</dbReference>
<dbReference type="SUPFAM" id="SSF116734">
    <property type="entry name" value="DNA methylase specificity domain"/>
    <property type="match status" value="1"/>
</dbReference>
<evidence type="ECO:0000256" key="2">
    <source>
        <dbReference type="ARBA" id="ARBA00022747"/>
    </source>
</evidence>
<comment type="similarity">
    <text evidence="1">Belongs to the type-I restriction system S methylase family.</text>
</comment>
<dbReference type="STRING" id="1332264.BW730_14180"/>
<evidence type="ECO:0000259" key="5">
    <source>
        <dbReference type="Pfam" id="PF01420"/>
    </source>
</evidence>
<dbReference type="REBASE" id="312979">
    <property type="entry name" value="S1.Taq39ORF14200P"/>
</dbReference>
<dbReference type="KEGG" id="tes:BW730_14180"/>
<evidence type="ECO:0000256" key="1">
    <source>
        <dbReference type="ARBA" id="ARBA00010923"/>
    </source>
</evidence>
<comment type="subunit">
    <text evidence="4">The methyltransferase is composed of M and S polypeptides.</text>
</comment>
<dbReference type="GO" id="GO:0003677">
    <property type="term" value="F:DNA binding"/>
    <property type="evidence" value="ECO:0007669"/>
    <property type="project" value="UniProtKB-KW"/>
</dbReference>
<dbReference type="Proteomes" id="UP000188145">
    <property type="component" value="Chromosome"/>
</dbReference>
<name>A0A1Q2CQZ3_9ACTN</name>
<accession>A0A1Q2CQZ3</accession>
<dbReference type="PANTHER" id="PTHR43140:SF1">
    <property type="entry name" value="TYPE I RESTRICTION ENZYME ECOKI SPECIFICITY SUBUNIT"/>
    <property type="match status" value="1"/>
</dbReference>
<organism evidence="6 7">
    <name type="scientific">Tessaracoccus aquimaris</name>
    <dbReference type="NCBI Taxonomy" id="1332264"/>
    <lineage>
        <taxon>Bacteria</taxon>
        <taxon>Bacillati</taxon>
        <taxon>Actinomycetota</taxon>
        <taxon>Actinomycetes</taxon>
        <taxon>Propionibacteriales</taxon>
        <taxon>Propionibacteriaceae</taxon>
        <taxon>Tessaracoccus</taxon>
    </lineage>
</organism>
<evidence type="ECO:0000256" key="3">
    <source>
        <dbReference type="ARBA" id="ARBA00023125"/>
    </source>
</evidence>
<keyword evidence="3" id="KW-0238">DNA-binding</keyword>
<feature type="domain" description="Type I restriction modification DNA specificity" evidence="5">
    <location>
        <begin position="29"/>
        <end position="122"/>
    </location>
</feature>
<dbReference type="EMBL" id="CP019606">
    <property type="protein sequence ID" value="AQP48485.1"/>
    <property type="molecule type" value="Genomic_DNA"/>
</dbReference>
<dbReference type="InterPro" id="IPR051212">
    <property type="entry name" value="Type-I_RE_S_subunit"/>
</dbReference>
<evidence type="ECO:0000313" key="6">
    <source>
        <dbReference type="EMBL" id="AQP48485.1"/>
    </source>
</evidence>
<keyword evidence="7" id="KW-1185">Reference proteome</keyword>
<sequence>MLFGDVIFTGSSESLDEVGMTSVVTQELNEPIYLNSFCIGFRPHDAGLLDPEFEKHLFRSENMRRQIKRTANGVTRINVSKERLAKIEVPLPPLPEQRRIAALLDELDLLTNGLDAGLPAEIAARRKQYEYYRDKLLTFDEAPA</sequence>
<proteinExistence type="inferred from homology"/>
<gene>
    <name evidence="6" type="ORF">BW730_14180</name>
</gene>
<dbReference type="PANTHER" id="PTHR43140">
    <property type="entry name" value="TYPE-1 RESTRICTION ENZYME ECOKI SPECIFICITY PROTEIN"/>
    <property type="match status" value="1"/>
</dbReference>
<reference evidence="7" key="1">
    <citation type="submission" date="2017-02" db="EMBL/GenBank/DDBJ databases">
        <title>Tessaracoccus aquaemaris sp. nov., isolated from the intestine of a Korean rockfish, Sebastes schlegelii, in a marine aquaculture pond.</title>
        <authorList>
            <person name="Tak E.J."/>
            <person name="Bae J.-W."/>
        </authorList>
    </citation>
    <scope>NUCLEOTIDE SEQUENCE [LARGE SCALE GENOMIC DNA]</scope>
    <source>
        <strain evidence="7">NSG39</strain>
    </source>
</reference>
<protein>
    <recommendedName>
        <fullName evidence="5">Type I restriction modification DNA specificity domain-containing protein</fullName>
    </recommendedName>
</protein>
<dbReference type="GO" id="GO:0009307">
    <property type="term" value="P:DNA restriction-modification system"/>
    <property type="evidence" value="ECO:0007669"/>
    <property type="project" value="UniProtKB-KW"/>
</dbReference>
<dbReference type="AlphaFoldDB" id="A0A1Q2CQZ3"/>
<dbReference type="InterPro" id="IPR000055">
    <property type="entry name" value="Restrct_endonuc_typeI_TRD"/>
</dbReference>
<dbReference type="InterPro" id="IPR044946">
    <property type="entry name" value="Restrct_endonuc_typeI_TRD_sf"/>
</dbReference>
<evidence type="ECO:0000313" key="7">
    <source>
        <dbReference type="Proteomes" id="UP000188145"/>
    </source>
</evidence>
<dbReference type="Pfam" id="PF01420">
    <property type="entry name" value="Methylase_S"/>
    <property type="match status" value="1"/>
</dbReference>